<gene>
    <name evidence="4" type="ORF">ACFPM7_17415</name>
</gene>
<dbReference type="RefSeq" id="WP_378248691.1">
    <property type="nucleotide sequence ID" value="NZ_JBHSKF010000008.1"/>
</dbReference>
<comment type="cofactor">
    <cofactor evidence="1">
        <name>pyridoxal 5'-phosphate</name>
        <dbReference type="ChEBI" id="CHEBI:597326"/>
    </cofactor>
</comment>
<keyword evidence="2" id="KW-0663">Pyridoxal phosphate</keyword>
<dbReference type="Proteomes" id="UP001596157">
    <property type="component" value="Unassembled WGS sequence"/>
</dbReference>
<dbReference type="InterPro" id="IPR036052">
    <property type="entry name" value="TrpB-like_PALP_sf"/>
</dbReference>
<comment type="caution">
    <text evidence="4">The sequence shown here is derived from an EMBL/GenBank/DDBJ whole genome shotgun (WGS) entry which is preliminary data.</text>
</comment>
<feature type="domain" description="Tryptophan synthase beta chain-like PALP" evidence="3">
    <location>
        <begin position="22"/>
        <end position="182"/>
    </location>
</feature>
<dbReference type="EMBL" id="JBHSKF010000008">
    <property type="protein sequence ID" value="MFC5288838.1"/>
    <property type="molecule type" value="Genomic_DNA"/>
</dbReference>
<accession>A0ABW0ER54</accession>
<keyword evidence="5" id="KW-1185">Reference proteome</keyword>
<dbReference type="InterPro" id="IPR001926">
    <property type="entry name" value="TrpB-like_PALP"/>
</dbReference>
<evidence type="ECO:0000256" key="1">
    <source>
        <dbReference type="ARBA" id="ARBA00001933"/>
    </source>
</evidence>
<evidence type="ECO:0000313" key="4">
    <source>
        <dbReference type="EMBL" id="MFC5288838.1"/>
    </source>
</evidence>
<proteinExistence type="predicted"/>
<dbReference type="Pfam" id="PF00291">
    <property type="entry name" value="PALP"/>
    <property type="match status" value="1"/>
</dbReference>
<evidence type="ECO:0000313" key="5">
    <source>
        <dbReference type="Proteomes" id="UP001596157"/>
    </source>
</evidence>
<name>A0ABW0ER54_9PSEU</name>
<organism evidence="4 5">
    <name type="scientific">Actinokineospora guangxiensis</name>
    <dbReference type="NCBI Taxonomy" id="1490288"/>
    <lineage>
        <taxon>Bacteria</taxon>
        <taxon>Bacillati</taxon>
        <taxon>Actinomycetota</taxon>
        <taxon>Actinomycetes</taxon>
        <taxon>Pseudonocardiales</taxon>
        <taxon>Pseudonocardiaceae</taxon>
        <taxon>Actinokineospora</taxon>
    </lineage>
</organism>
<evidence type="ECO:0000259" key="3">
    <source>
        <dbReference type="Pfam" id="PF00291"/>
    </source>
</evidence>
<reference evidence="5" key="1">
    <citation type="journal article" date="2019" name="Int. J. Syst. Evol. Microbiol.">
        <title>The Global Catalogue of Microorganisms (GCM) 10K type strain sequencing project: providing services to taxonomists for standard genome sequencing and annotation.</title>
        <authorList>
            <consortium name="The Broad Institute Genomics Platform"/>
            <consortium name="The Broad Institute Genome Sequencing Center for Infectious Disease"/>
            <person name="Wu L."/>
            <person name="Ma J."/>
        </authorList>
    </citation>
    <scope>NUCLEOTIDE SEQUENCE [LARGE SCALE GENOMIC DNA]</scope>
    <source>
        <strain evidence="5">CCUG 59778</strain>
    </source>
</reference>
<evidence type="ECO:0000256" key="2">
    <source>
        <dbReference type="ARBA" id="ARBA00022898"/>
    </source>
</evidence>
<dbReference type="SUPFAM" id="SSF53686">
    <property type="entry name" value="Tryptophan synthase beta subunit-like PLP-dependent enzymes"/>
    <property type="match status" value="1"/>
</dbReference>
<sequence length="260" mass="27951">MAEVRLSPPVELHTVDIPAGTVTVVRDDLLPGGTKQRALIPYLQARRGRGTSTFVYASPAPGFAQVALAHVCALLGTRCVVFAELLDGEPHPHSLLAHEYGAEIIACPSLAEATTAAEAFAAEAAGRWAAPLGFGDAQFGSCLREQIAREWHFIGERANPVPTRVWAPVGSGTLVTALRRALPGEVHLECLDVGVLDPADRRLRALAALPGVSVRRSSQPFLRPCDDPPPIPSNSHYDAKLWPLIREHAAHGDLWWNVAK</sequence>
<dbReference type="Gene3D" id="3.40.50.1100">
    <property type="match status" value="1"/>
</dbReference>
<protein>
    <submittedName>
        <fullName evidence="4">Pyridoxal-phosphate dependent enzyme</fullName>
    </submittedName>
</protein>